<organism evidence="2 3">
    <name type="scientific">Flavobacterium polysaccharolyticum</name>
    <dbReference type="NCBI Taxonomy" id="3133148"/>
    <lineage>
        <taxon>Bacteria</taxon>
        <taxon>Pseudomonadati</taxon>
        <taxon>Bacteroidota</taxon>
        <taxon>Flavobacteriia</taxon>
        <taxon>Flavobacteriales</taxon>
        <taxon>Flavobacteriaceae</taxon>
        <taxon>Flavobacterium</taxon>
    </lineage>
</organism>
<comment type="caution">
    <text evidence="2">The sequence shown here is derived from an EMBL/GenBank/DDBJ whole genome shotgun (WGS) entry which is preliminary data.</text>
</comment>
<name>A0ABU9NN46_9FLAO</name>
<dbReference type="NCBIfam" id="NF038117">
    <property type="entry name" value="choice_anch_I"/>
    <property type="match status" value="1"/>
</dbReference>
<dbReference type="PANTHER" id="PTHR46928:SF1">
    <property type="entry name" value="MESENCHYME-SPECIFIC CELL SURFACE GLYCOPROTEIN"/>
    <property type="match status" value="1"/>
</dbReference>
<accession>A0ABU9NN46</accession>
<dbReference type="InterPro" id="IPR052956">
    <property type="entry name" value="Mesenchyme-surface_protein"/>
</dbReference>
<dbReference type="Gene3D" id="2.130.10.10">
    <property type="entry name" value="YVTN repeat-like/Quinoprotein amine dehydrogenase"/>
    <property type="match status" value="1"/>
</dbReference>
<dbReference type="PANTHER" id="PTHR46928">
    <property type="entry name" value="MESENCHYME-SPECIFIC CELL SURFACE GLYCOPROTEIN"/>
    <property type="match status" value="1"/>
</dbReference>
<evidence type="ECO:0000313" key="2">
    <source>
        <dbReference type="EMBL" id="MEM0576761.1"/>
    </source>
</evidence>
<sequence length="508" mass="54627">MIKKTLAVFAALFLIFGCENDNNENNTPELEVNENPASFKEVGTITIGGTGAAEISAYDETTKRLFTVNNSSTNKIDVIDLTDPTKPVVLTSIDMGTYNGAANSVAVYGGKLAVALESKSNKQEEGKVVVFNTSTYALIKEITVGALPDMITFSPDGKFILTANEGEPNDTYSLDPEGSVSIIDVAANYAVTTLNFAQFSTQLSDLKTKGFRIASVSNSFANDIEPEYITISSDSKTAWVTLQENNGIAKIDLVGKKNVQLFPLGYKDYSLADNAIDVSDKDGAIAFATWKVKGMFQPDAIANFESNSIPYLVTANEGDAREYSAFVDVRRINHSSVVLDPTVFPTAAAMKADGVLGRLNINTKMGDTDGDGDFDELVSFGARSFSIWNGNTGALVFDSKNELDKKAHELGLYDDNRSDDKGVEPEAVYVTKMGNKQILFVGLERADALMIYDVTSPAAPKLLQAIKTGDAPEGLTFIPAAKSPNKKSMVIVSSEGDGSVKIFQPELN</sequence>
<dbReference type="PROSITE" id="PS51257">
    <property type="entry name" value="PROKAR_LIPOPROTEIN"/>
    <property type="match status" value="1"/>
</dbReference>
<evidence type="ECO:0000259" key="1">
    <source>
        <dbReference type="Pfam" id="PF22494"/>
    </source>
</evidence>
<dbReference type="InterPro" id="IPR015943">
    <property type="entry name" value="WD40/YVTN_repeat-like_dom_sf"/>
</dbReference>
<proteinExistence type="predicted"/>
<gene>
    <name evidence="2" type="ORF">WFZ86_09640</name>
</gene>
<protein>
    <submittedName>
        <fullName evidence="2">Choice-of-anchor I family protein</fullName>
    </submittedName>
</protein>
<dbReference type="EMBL" id="JBCGDP010000008">
    <property type="protein sequence ID" value="MEM0576761.1"/>
    <property type="molecule type" value="Genomic_DNA"/>
</dbReference>
<dbReference type="InterPro" id="IPR055188">
    <property type="entry name" value="Choice_anch_I"/>
</dbReference>
<dbReference type="Proteomes" id="UP001468798">
    <property type="component" value="Unassembled WGS sequence"/>
</dbReference>
<dbReference type="SUPFAM" id="SSF75011">
    <property type="entry name" value="3-carboxy-cis,cis-mucoante lactonizing enzyme"/>
    <property type="match status" value="1"/>
</dbReference>
<keyword evidence="3" id="KW-1185">Reference proteome</keyword>
<reference evidence="2 3" key="1">
    <citation type="submission" date="2024-03" db="EMBL/GenBank/DDBJ databases">
        <title>Two novel species of the genus Flavobacterium exhibiting potentially degradation of complex polysaccharides.</title>
        <authorList>
            <person name="Lian X."/>
        </authorList>
    </citation>
    <scope>NUCLEOTIDE SEQUENCE [LARGE SCALE GENOMIC DNA]</scope>
    <source>
        <strain evidence="2 3">N6</strain>
    </source>
</reference>
<feature type="domain" description="Choice-of-anchor I" evidence="1">
    <location>
        <begin position="47"/>
        <end position="503"/>
    </location>
</feature>
<dbReference type="RefSeq" id="WP_342691745.1">
    <property type="nucleotide sequence ID" value="NZ_JBCGDP010000008.1"/>
</dbReference>
<dbReference type="Pfam" id="PF22494">
    <property type="entry name" value="choice_anch_I"/>
    <property type="match status" value="1"/>
</dbReference>
<evidence type="ECO:0000313" key="3">
    <source>
        <dbReference type="Proteomes" id="UP001468798"/>
    </source>
</evidence>